<sequence>MQRHWTVDAVRGGAVAGAGLSGGLGTTARVCDWGVQASVPPTPPSTRAAALPPLSQLLPPELRSPAAAPWYAEPFSWCGGGSAAAPAAACLSMAWPGAVSDRRMVFPPASVGGMLSEGAAATKRRPVPPSSSTASLSPPQGVAASWMVLPSTARPTMLAVPAVDSALMLKRRGRTPRGQSEMFIPNWRLSSAERQERIQRWRDKRRRQVEAARRERLSHPRCRRSVARTRPRIAGRFLPRAVEAKMRENSLASVSVVEAAEAGVASSELLSGEVSATTVGATKVNGRSPSVADTSTASVASASD</sequence>
<gene>
    <name evidence="2" type="ORF">CDCA_CDCA10G3017</name>
</gene>
<keyword evidence="3" id="KW-1185">Reference proteome</keyword>
<feature type="compositionally biased region" description="Low complexity" evidence="1">
    <location>
        <begin position="130"/>
        <end position="139"/>
    </location>
</feature>
<feature type="region of interest" description="Disordered" evidence="1">
    <location>
        <begin position="120"/>
        <end position="139"/>
    </location>
</feature>
<accession>A0AAV9IXI7</accession>
<name>A0AAV9IXI7_CYACA</name>
<dbReference type="EMBL" id="JANCYW010000010">
    <property type="protein sequence ID" value="KAK4536992.1"/>
    <property type="molecule type" value="Genomic_DNA"/>
</dbReference>
<comment type="caution">
    <text evidence="2">The sequence shown here is derived from an EMBL/GenBank/DDBJ whole genome shotgun (WGS) entry which is preliminary data.</text>
</comment>
<dbReference type="AlphaFoldDB" id="A0AAV9IXI7"/>
<evidence type="ECO:0008006" key="4">
    <source>
        <dbReference type="Google" id="ProtNLM"/>
    </source>
</evidence>
<proteinExistence type="predicted"/>
<dbReference type="Proteomes" id="UP001301350">
    <property type="component" value="Unassembled WGS sequence"/>
</dbReference>
<reference evidence="2 3" key="1">
    <citation type="submission" date="2022-07" db="EMBL/GenBank/DDBJ databases">
        <title>Genome-wide signatures of adaptation to extreme environments.</title>
        <authorList>
            <person name="Cho C.H."/>
            <person name="Yoon H.S."/>
        </authorList>
    </citation>
    <scope>NUCLEOTIDE SEQUENCE [LARGE SCALE GENOMIC DNA]</scope>
    <source>
        <strain evidence="2 3">DBV 063 E5</strain>
    </source>
</reference>
<evidence type="ECO:0000313" key="3">
    <source>
        <dbReference type="Proteomes" id="UP001301350"/>
    </source>
</evidence>
<feature type="compositionally biased region" description="Low complexity" evidence="1">
    <location>
        <begin position="290"/>
        <end position="304"/>
    </location>
</feature>
<protein>
    <recommendedName>
        <fullName evidence="4">CCT domain-containing protein</fullName>
    </recommendedName>
</protein>
<evidence type="ECO:0000256" key="1">
    <source>
        <dbReference type="SAM" id="MobiDB-lite"/>
    </source>
</evidence>
<feature type="region of interest" description="Disordered" evidence="1">
    <location>
        <begin position="281"/>
        <end position="304"/>
    </location>
</feature>
<evidence type="ECO:0000313" key="2">
    <source>
        <dbReference type="EMBL" id="KAK4536992.1"/>
    </source>
</evidence>
<organism evidence="2 3">
    <name type="scientific">Cyanidium caldarium</name>
    <name type="common">Red alga</name>
    <dbReference type="NCBI Taxonomy" id="2771"/>
    <lineage>
        <taxon>Eukaryota</taxon>
        <taxon>Rhodophyta</taxon>
        <taxon>Bangiophyceae</taxon>
        <taxon>Cyanidiales</taxon>
        <taxon>Cyanidiaceae</taxon>
        <taxon>Cyanidium</taxon>
    </lineage>
</organism>